<keyword evidence="5" id="KW-1185">Reference proteome</keyword>
<dbReference type="InterPro" id="IPR053465">
    <property type="entry name" value="Sortase_Class_E"/>
</dbReference>
<dbReference type="Proteomes" id="UP000280726">
    <property type="component" value="Unassembled WGS sequence"/>
</dbReference>
<comment type="caution">
    <text evidence="4">The sequence shown here is derived from an EMBL/GenBank/DDBJ whole genome shotgun (WGS) entry which is preliminary data.</text>
</comment>
<keyword evidence="3" id="KW-0812">Transmembrane</keyword>
<dbReference type="RefSeq" id="WP_123918331.1">
    <property type="nucleotide sequence ID" value="NZ_RKRA01000001.1"/>
</dbReference>
<protein>
    <submittedName>
        <fullName evidence="4">Sortase A</fullName>
    </submittedName>
</protein>
<dbReference type="NCBIfam" id="NF033747">
    <property type="entry name" value="class_E_sortase"/>
    <property type="match status" value="1"/>
</dbReference>
<evidence type="ECO:0000256" key="3">
    <source>
        <dbReference type="SAM" id="Phobius"/>
    </source>
</evidence>
<sequence>MRSGTTARHRTALLPDAADATRATSAPIRRLRRAPAAQAVGLAGELLLTAGVLLALFVVWQVWWTDVVAAREQRATVTAMEDSYTVPEVLEPARARTEEPPPEMRAVSEGEPFATLHVPRWGRAYEVPITEGVSTDVLDTGAAGHYPGTALPGEIGNFALAAHRQTYGAAFRYVDTLEVGDPLIVETADAWLVYRVREDYIVEPDKVEVLAPTPNQPDVPATERLITFTTCHPLWSTAQRWITHGVLERWIPRSEGVPAELLQDG</sequence>
<dbReference type="Gene3D" id="2.40.260.10">
    <property type="entry name" value="Sortase"/>
    <property type="match status" value="1"/>
</dbReference>
<feature type="active site" description="Acyl-thioester intermediate" evidence="2">
    <location>
        <position position="231"/>
    </location>
</feature>
<dbReference type="OrthoDB" id="5242879at2"/>
<accession>A0A3N4Z4K5</accession>
<dbReference type="InterPro" id="IPR023365">
    <property type="entry name" value="Sortase_dom-sf"/>
</dbReference>
<evidence type="ECO:0000313" key="4">
    <source>
        <dbReference type="EMBL" id="RPF28239.1"/>
    </source>
</evidence>
<dbReference type="CDD" id="cd05830">
    <property type="entry name" value="Sortase_E"/>
    <property type="match status" value="1"/>
</dbReference>
<evidence type="ECO:0000256" key="2">
    <source>
        <dbReference type="PIRSR" id="PIRSR605754-1"/>
    </source>
</evidence>
<proteinExistence type="predicted"/>
<dbReference type="GO" id="GO:0016787">
    <property type="term" value="F:hydrolase activity"/>
    <property type="evidence" value="ECO:0007669"/>
    <property type="project" value="UniProtKB-KW"/>
</dbReference>
<gene>
    <name evidence="4" type="ORF">EDD32_2755</name>
</gene>
<reference evidence="4 5" key="1">
    <citation type="submission" date="2018-11" db="EMBL/GenBank/DDBJ databases">
        <title>Sequencing the genomes of 1000 actinobacteria strains.</title>
        <authorList>
            <person name="Klenk H.-P."/>
        </authorList>
    </citation>
    <scope>NUCLEOTIDE SEQUENCE [LARGE SCALE GENOMIC DNA]</scope>
    <source>
        <strain evidence="4 5">DSM 14418</strain>
    </source>
</reference>
<dbReference type="SUPFAM" id="SSF63817">
    <property type="entry name" value="Sortase"/>
    <property type="match status" value="1"/>
</dbReference>
<dbReference type="InterPro" id="IPR005754">
    <property type="entry name" value="Sortase"/>
</dbReference>
<keyword evidence="1" id="KW-0378">Hydrolase</keyword>
<dbReference type="EMBL" id="RKRA01000001">
    <property type="protein sequence ID" value="RPF28239.1"/>
    <property type="molecule type" value="Genomic_DNA"/>
</dbReference>
<keyword evidence="3" id="KW-1133">Transmembrane helix</keyword>
<dbReference type="InterPro" id="IPR042003">
    <property type="entry name" value="Sortase_E"/>
</dbReference>
<dbReference type="AlphaFoldDB" id="A0A3N4Z4K5"/>
<evidence type="ECO:0000256" key="1">
    <source>
        <dbReference type="ARBA" id="ARBA00022801"/>
    </source>
</evidence>
<feature type="transmembrane region" description="Helical" evidence="3">
    <location>
        <begin position="39"/>
        <end position="64"/>
    </location>
</feature>
<dbReference type="NCBIfam" id="TIGR01076">
    <property type="entry name" value="sortase_fam"/>
    <property type="match status" value="1"/>
</dbReference>
<keyword evidence="3" id="KW-0472">Membrane</keyword>
<dbReference type="Pfam" id="PF04203">
    <property type="entry name" value="Sortase"/>
    <property type="match status" value="1"/>
</dbReference>
<feature type="active site" description="Proton donor/acceptor" evidence="2">
    <location>
        <position position="163"/>
    </location>
</feature>
<name>A0A3N4Z4K5_9MICO</name>
<evidence type="ECO:0000313" key="5">
    <source>
        <dbReference type="Proteomes" id="UP000280726"/>
    </source>
</evidence>
<organism evidence="4 5">
    <name type="scientific">Georgenia muralis</name>
    <dbReference type="NCBI Taxonomy" id="154117"/>
    <lineage>
        <taxon>Bacteria</taxon>
        <taxon>Bacillati</taxon>
        <taxon>Actinomycetota</taxon>
        <taxon>Actinomycetes</taxon>
        <taxon>Micrococcales</taxon>
        <taxon>Bogoriellaceae</taxon>
        <taxon>Georgenia</taxon>
    </lineage>
</organism>